<keyword evidence="6" id="KW-0223">Dioxygenase</keyword>
<keyword evidence="11" id="KW-1185">Reference proteome</keyword>
<keyword evidence="5" id="KW-0809">Transit peptide</keyword>
<feature type="region of interest" description="Disordered" evidence="9">
    <location>
        <begin position="30"/>
        <end position="52"/>
    </location>
</feature>
<evidence type="ECO:0000256" key="3">
    <source>
        <dbReference type="ARBA" id="ARBA00022640"/>
    </source>
</evidence>
<dbReference type="EnsemblPlants" id="OB04G15240.1">
    <property type="protein sequence ID" value="OB04G15240.1"/>
    <property type="gene ID" value="OB04G15240"/>
</dbReference>
<name>J3LWJ9_ORYBR</name>
<evidence type="ECO:0000313" key="10">
    <source>
        <dbReference type="EnsemblPlants" id="OB04G15240.1"/>
    </source>
</evidence>
<evidence type="ECO:0000256" key="6">
    <source>
        <dbReference type="ARBA" id="ARBA00022964"/>
    </source>
</evidence>
<keyword evidence="6" id="KW-0560">Oxidoreductase</keyword>
<dbReference type="AlphaFoldDB" id="J3LWJ9"/>
<comment type="subcellular location">
    <subcellularLocation>
        <location evidence="1">Plastid</location>
        <location evidence="1">Chloroplast</location>
    </subcellularLocation>
</comment>
<evidence type="ECO:0000256" key="8">
    <source>
        <dbReference type="PIRSR" id="PIRSR604294-1"/>
    </source>
</evidence>
<evidence type="ECO:0000256" key="4">
    <source>
        <dbReference type="ARBA" id="ARBA00022723"/>
    </source>
</evidence>
<sequence length="469" mass="50593">MDRAIGVMTCPYSAIVPWRKACSISPAAAAGGAHQGGTGAGTRRQRAHDHRLSAAAPPSCSVLLASVCNTLDALIDRLIDPPELRPSVHPGRVLSGNFAPTDELPPTRCPVVRGSIPSSLAGGAYVRNGPNPRHRLPGRTHHLFDGDGMLHSLLLPSPPSPTTSPSSLSEPVLCSRYVQTYKYLLERETGTPVFPNFFAGFHGVAGLARAAVMLGRVLAGQIKLKHGFGVANTSVVFFAECLYALCESDIPYSVFISPSTGEVTTLGRCDFDGRLAIAMTAHPKKDPITGELFAFRYSILQPFITYFWFDAAGNKCADVPIFSSEQPSVLHDFAITEHYTIFVESQLVVKPSSGSLVGFDPAKVPRIGVLPRYARDDSEMRWFDVPGFNMLHTTNAWEEAAGDEVVLVAPSHLSLEHMAVGDMELLESRVYMVRVNIRTGAVSRAAVSPESLEYGVVHHGYVAAMGILE</sequence>
<dbReference type="eggNOG" id="KOG1285">
    <property type="taxonomic scope" value="Eukaryota"/>
</dbReference>
<dbReference type="GO" id="GO:0016121">
    <property type="term" value="P:carotene catabolic process"/>
    <property type="evidence" value="ECO:0007669"/>
    <property type="project" value="TreeGrafter"/>
</dbReference>
<dbReference type="Gramene" id="OB04G15240.1">
    <property type="protein sequence ID" value="OB04G15240.1"/>
    <property type="gene ID" value="OB04G15240"/>
</dbReference>
<dbReference type="GO" id="GO:0009570">
    <property type="term" value="C:chloroplast stroma"/>
    <property type="evidence" value="ECO:0007669"/>
    <property type="project" value="TreeGrafter"/>
</dbReference>
<evidence type="ECO:0000256" key="5">
    <source>
        <dbReference type="ARBA" id="ARBA00022946"/>
    </source>
</evidence>
<evidence type="ECO:0000256" key="2">
    <source>
        <dbReference type="ARBA" id="ARBA00006787"/>
    </source>
</evidence>
<dbReference type="STRING" id="4533.J3LWJ9"/>
<protein>
    <submittedName>
        <fullName evidence="10">Uncharacterized protein</fullName>
    </submittedName>
</protein>
<dbReference type="PANTHER" id="PTHR10543">
    <property type="entry name" value="BETA-CAROTENE DIOXYGENASE"/>
    <property type="match status" value="1"/>
</dbReference>
<evidence type="ECO:0000256" key="1">
    <source>
        <dbReference type="ARBA" id="ARBA00004229"/>
    </source>
</evidence>
<dbReference type="PANTHER" id="PTHR10543:SF46">
    <property type="entry name" value="CAROTENOID CLEAVAGE DIOXYGENASE 4, CHLOROPLASTIC-RELATED"/>
    <property type="match status" value="1"/>
</dbReference>
<reference evidence="10" key="2">
    <citation type="submission" date="2013-04" db="UniProtKB">
        <authorList>
            <consortium name="EnsemblPlants"/>
        </authorList>
    </citation>
    <scope>IDENTIFICATION</scope>
</reference>
<keyword evidence="4 8" id="KW-0479">Metal-binding</keyword>
<dbReference type="GO" id="GO:0010436">
    <property type="term" value="F:carotenoid dioxygenase activity"/>
    <property type="evidence" value="ECO:0007669"/>
    <property type="project" value="TreeGrafter"/>
</dbReference>
<dbReference type="InterPro" id="IPR004294">
    <property type="entry name" value="Carotenoid_Oase"/>
</dbReference>
<keyword evidence="3" id="KW-0934">Plastid</keyword>
<dbReference type="HOGENOM" id="CLU_016472_0_1_1"/>
<comment type="cofactor">
    <cofactor evidence="8">
        <name>Fe(2+)</name>
        <dbReference type="ChEBI" id="CHEBI:29033"/>
    </cofactor>
    <text evidence="8">Binds 1 Fe(2+) ion per subunit.</text>
</comment>
<keyword evidence="7 8" id="KW-0408">Iron</keyword>
<feature type="binding site" evidence="8">
    <location>
        <position position="282"/>
    </location>
    <ligand>
        <name>Fe cation</name>
        <dbReference type="ChEBI" id="CHEBI:24875"/>
        <note>catalytic</note>
    </ligand>
</feature>
<proteinExistence type="inferred from homology"/>
<dbReference type="Proteomes" id="UP000006038">
    <property type="component" value="Chromosome 4"/>
</dbReference>
<evidence type="ECO:0000256" key="7">
    <source>
        <dbReference type="ARBA" id="ARBA00023004"/>
    </source>
</evidence>
<reference evidence="10" key="1">
    <citation type="journal article" date="2013" name="Nat. Commun.">
        <title>Whole-genome sequencing of Oryza brachyantha reveals mechanisms underlying Oryza genome evolution.</title>
        <authorList>
            <person name="Chen J."/>
            <person name="Huang Q."/>
            <person name="Gao D."/>
            <person name="Wang J."/>
            <person name="Lang Y."/>
            <person name="Liu T."/>
            <person name="Li B."/>
            <person name="Bai Z."/>
            <person name="Luis Goicoechea J."/>
            <person name="Liang C."/>
            <person name="Chen C."/>
            <person name="Zhang W."/>
            <person name="Sun S."/>
            <person name="Liao Y."/>
            <person name="Zhang X."/>
            <person name="Yang L."/>
            <person name="Song C."/>
            <person name="Wang M."/>
            <person name="Shi J."/>
            <person name="Liu G."/>
            <person name="Liu J."/>
            <person name="Zhou H."/>
            <person name="Zhou W."/>
            <person name="Yu Q."/>
            <person name="An N."/>
            <person name="Chen Y."/>
            <person name="Cai Q."/>
            <person name="Wang B."/>
            <person name="Liu B."/>
            <person name="Min J."/>
            <person name="Huang Y."/>
            <person name="Wu H."/>
            <person name="Li Z."/>
            <person name="Zhang Y."/>
            <person name="Yin Y."/>
            <person name="Song W."/>
            <person name="Jiang J."/>
            <person name="Jackson S.A."/>
            <person name="Wing R.A."/>
            <person name="Wang J."/>
            <person name="Chen M."/>
        </authorList>
    </citation>
    <scope>NUCLEOTIDE SEQUENCE [LARGE SCALE GENOMIC DNA]</scope>
    <source>
        <strain evidence="10">cv. IRGC 101232</strain>
    </source>
</reference>
<feature type="binding site" evidence="8">
    <location>
        <position position="331"/>
    </location>
    <ligand>
        <name>Fe cation</name>
        <dbReference type="ChEBI" id="CHEBI:24875"/>
        <note>catalytic</note>
    </ligand>
</feature>
<evidence type="ECO:0000256" key="9">
    <source>
        <dbReference type="SAM" id="MobiDB-lite"/>
    </source>
</evidence>
<feature type="binding site" evidence="8">
    <location>
        <position position="392"/>
    </location>
    <ligand>
        <name>Fe cation</name>
        <dbReference type="ChEBI" id="CHEBI:24875"/>
        <note>catalytic</note>
    </ligand>
</feature>
<dbReference type="OMA" id="ITEHYTI"/>
<evidence type="ECO:0000313" key="11">
    <source>
        <dbReference type="Proteomes" id="UP000006038"/>
    </source>
</evidence>
<accession>J3LWJ9</accession>
<dbReference type="Pfam" id="PF03055">
    <property type="entry name" value="RPE65"/>
    <property type="match status" value="1"/>
</dbReference>
<organism evidence="10">
    <name type="scientific">Oryza brachyantha</name>
    <name type="common">malo sina</name>
    <dbReference type="NCBI Taxonomy" id="4533"/>
    <lineage>
        <taxon>Eukaryota</taxon>
        <taxon>Viridiplantae</taxon>
        <taxon>Streptophyta</taxon>
        <taxon>Embryophyta</taxon>
        <taxon>Tracheophyta</taxon>
        <taxon>Spermatophyta</taxon>
        <taxon>Magnoliopsida</taxon>
        <taxon>Liliopsida</taxon>
        <taxon>Poales</taxon>
        <taxon>Poaceae</taxon>
        <taxon>BOP clade</taxon>
        <taxon>Oryzoideae</taxon>
        <taxon>Oryzeae</taxon>
        <taxon>Oryzinae</taxon>
        <taxon>Oryza</taxon>
    </lineage>
</organism>
<dbReference type="GO" id="GO:0046872">
    <property type="term" value="F:metal ion binding"/>
    <property type="evidence" value="ECO:0007669"/>
    <property type="project" value="UniProtKB-KW"/>
</dbReference>
<comment type="similarity">
    <text evidence="2">Belongs to the carotenoid oxygenase family.</text>
</comment>